<sequence>MTFKPYPHAVADGSLGRGLTLLRAKIARRVALGPYDSRVSIGLRRDLSVAVSAPKARIPVSLRPFRQEDLPLLFPAGGDASAQSELVDVEWRLRAAAYGALPSRCFVAVDERSGRPCHIQWLTERGYSEAVRRAGALPALADDEAMLENAFTPVGYRGLGVMAAAIHLIAERASALGKRYLVAFVDADNHASLKGVERAGLTPWSIRTKRQFGFGLFRTVRFDPVAAPAAPGVLPAPEGGTATVGDRDGAGSTGQG</sequence>
<accession>A0AAJ1U2N4</accession>
<dbReference type="SUPFAM" id="SSF55729">
    <property type="entry name" value="Acyl-CoA N-acyltransferases (Nat)"/>
    <property type="match status" value="1"/>
</dbReference>
<dbReference type="Gene3D" id="3.40.630.30">
    <property type="match status" value="1"/>
</dbReference>
<dbReference type="Pfam" id="PF13302">
    <property type="entry name" value="Acetyltransf_3"/>
    <property type="match status" value="1"/>
</dbReference>
<evidence type="ECO:0000256" key="1">
    <source>
        <dbReference type="SAM" id="MobiDB-lite"/>
    </source>
</evidence>
<dbReference type="PROSITE" id="PS51186">
    <property type="entry name" value="GNAT"/>
    <property type="match status" value="1"/>
</dbReference>
<proteinExistence type="predicted"/>
<name>A0AAJ1U2N4_9HYPH</name>
<dbReference type="EMBL" id="JAUSWL010000018">
    <property type="protein sequence ID" value="MDQ0546858.1"/>
    <property type="molecule type" value="Genomic_DNA"/>
</dbReference>
<dbReference type="InterPro" id="IPR000182">
    <property type="entry name" value="GNAT_dom"/>
</dbReference>
<dbReference type="AlphaFoldDB" id="A0AAJ1U2N4"/>
<dbReference type="RefSeq" id="WP_007564136.1">
    <property type="nucleotide sequence ID" value="NZ_JARVWR010000020.1"/>
</dbReference>
<dbReference type="Proteomes" id="UP001223420">
    <property type="component" value="Unassembled WGS sequence"/>
</dbReference>
<organism evidence="3 4">
    <name type="scientific">Methylobacterium brachiatum</name>
    <dbReference type="NCBI Taxonomy" id="269660"/>
    <lineage>
        <taxon>Bacteria</taxon>
        <taxon>Pseudomonadati</taxon>
        <taxon>Pseudomonadota</taxon>
        <taxon>Alphaproteobacteria</taxon>
        <taxon>Hyphomicrobiales</taxon>
        <taxon>Methylobacteriaceae</taxon>
        <taxon>Methylobacterium</taxon>
    </lineage>
</organism>
<reference evidence="3" key="1">
    <citation type="submission" date="2023-07" db="EMBL/GenBank/DDBJ databases">
        <title>Genomic Encyclopedia of Type Strains, Phase IV (KMG-IV): sequencing the most valuable type-strain genomes for metagenomic binning, comparative biology and taxonomic classification.</title>
        <authorList>
            <person name="Goeker M."/>
        </authorList>
    </citation>
    <scope>NUCLEOTIDE SEQUENCE</scope>
    <source>
        <strain evidence="3">DSM 19569</strain>
    </source>
</reference>
<protein>
    <recommendedName>
        <fullName evidence="2">N-acetyltransferase domain-containing protein</fullName>
    </recommendedName>
</protein>
<evidence type="ECO:0000259" key="2">
    <source>
        <dbReference type="PROSITE" id="PS51186"/>
    </source>
</evidence>
<feature type="region of interest" description="Disordered" evidence="1">
    <location>
        <begin position="231"/>
        <end position="256"/>
    </location>
</feature>
<evidence type="ECO:0000313" key="3">
    <source>
        <dbReference type="EMBL" id="MDQ0546858.1"/>
    </source>
</evidence>
<gene>
    <name evidence="3" type="ORF">QO001_005810</name>
</gene>
<dbReference type="GO" id="GO:0016747">
    <property type="term" value="F:acyltransferase activity, transferring groups other than amino-acyl groups"/>
    <property type="evidence" value="ECO:0007669"/>
    <property type="project" value="InterPro"/>
</dbReference>
<feature type="domain" description="N-acetyltransferase" evidence="2">
    <location>
        <begin position="60"/>
        <end position="237"/>
    </location>
</feature>
<dbReference type="InterPro" id="IPR016181">
    <property type="entry name" value="Acyl_CoA_acyltransferase"/>
</dbReference>
<evidence type="ECO:0000313" key="4">
    <source>
        <dbReference type="Proteomes" id="UP001223420"/>
    </source>
</evidence>
<comment type="caution">
    <text evidence="3">The sequence shown here is derived from an EMBL/GenBank/DDBJ whole genome shotgun (WGS) entry which is preliminary data.</text>
</comment>